<proteinExistence type="predicted"/>
<accession>A0A0F9IVL5</accession>
<protein>
    <submittedName>
        <fullName evidence="1">Uncharacterized protein</fullName>
    </submittedName>
</protein>
<sequence>MKGQGGFLRVRLFELFAGDPRWSRSLGRVVLDVKHPGIKIWFLLANEFGGLEDLKLMVVD</sequence>
<reference evidence="1" key="1">
    <citation type="journal article" date="2015" name="Nature">
        <title>Complex archaea that bridge the gap between prokaryotes and eukaryotes.</title>
        <authorList>
            <person name="Spang A."/>
            <person name="Saw J.H."/>
            <person name="Jorgensen S.L."/>
            <person name="Zaremba-Niedzwiedzka K."/>
            <person name="Martijn J."/>
            <person name="Lind A.E."/>
            <person name="van Eijk R."/>
            <person name="Schleper C."/>
            <person name="Guy L."/>
            <person name="Ettema T.J."/>
        </authorList>
    </citation>
    <scope>NUCLEOTIDE SEQUENCE</scope>
</reference>
<evidence type="ECO:0000313" key="1">
    <source>
        <dbReference type="EMBL" id="KKM61419.1"/>
    </source>
</evidence>
<organism evidence="1">
    <name type="scientific">marine sediment metagenome</name>
    <dbReference type="NCBI Taxonomy" id="412755"/>
    <lineage>
        <taxon>unclassified sequences</taxon>
        <taxon>metagenomes</taxon>
        <taxon>ecological metagenomes</taxon>
    </lineage>
</organism>
<name>A0A0F9IVL5_9ZZZZ</name>
<dbReference type="EMBL" id="LAZR01011486">
    <property type="protein sequence ID" value="KKM61419.1"/>
    <property type="molecule type" value="Genomic_DNA"/>
</dbReference>
<gene>
    <name evidence="1" type="ORF">LCGC14_1531790</name>
</gene>
<comment type="caution">
    <text evidence="1">The sequence shown here is derived from an EMBL/GenBank/DDBJ whole genome shotgun (WGS) entry which is preliminary data.</text>
</comment>
<dbReference type="AlphaFoldDB" id="A0A0F9IVL5"/>